<keyword evidence="3" id="KW-1185">Reference proteome</keyword>
<comment type="caution">
    <text evidence="2">The sequence shown here is derived from an EMBL/GenBank/DDBJ whole genome shotgun (WGS) entry which is preliminary data.</text>
</comment>
<dbReference type="Proteomes" id="UP001205105">
    <property type="component" value="Unassembled WGS sequence"/>
</dbReference>
<feature type="region of interest" description="Disordered" evidence="1">
    <location>
        <begin position="394"/>
        <end position="422"/>
    </location>
</feature>
<accession>A0AAD5H388</accession>
<feature type="region of interest" description="Disordered" evidence="1">
    <location>
        <begin position="622"/>
        <end position="656"/>
    </location>
</feature>
<feature type="region of interest" description="Disordered" evidence="1">
    <location>
        <begin position="223"/>
        <end position="249"/>
    </location>
</feature>
<evidence type="ECO:0000313" key="2">
    <source>
        <dbReference type="EMBL" id="KAI7842286.1"/>
    </source>
</evidence>
<proteinExistence type="predicted"/>
<gene>
    <name evidence="2" type="ORF">COHA_003927</name>
</gene>
<evidence type="ECO:0000313" key="3">
    <source>
        <dbReference type="Proteomes" id="UP001205105"/>
    </source>
</evidence>
<feature type="region of interest" description="Disordered" evidence="1">
    <location>
        <begin position="343"/>
        <end position="381"/>
    </location>
</feature>
<sequence>MAPHEKPPFRVEALLPAPASSYFLERDSAAFRSLLSKVLKIGQLEFQDCWHEGTSTFVKIVTKPEFGSWVPKSVASQLQSSNLEFIDIIEYNPAFISASPYRIFVRTESPFLKDKLDVRMTMTIEEAEGGAACRQILEGHIRVKMFGVGRIVEGIVKDSLQNTYKKLPEIVRRWQLFREEALRSGDGRQLLLGRPPVGCEVQWIRHEVLQILKEPLCEDGTISPDSALSPPIGASEASDDSPSAVGRVQQQVQQQVAAAAGAAGAVVAGAATAAAGAAAAAAAVAGVPPAAAAVSSGEEPEAVVPLALREASVRQSLTSVYYDASDMLLDDVSSDGTAAAAAAGQRAELPPPWQAAAPAALAEDEALASPQPLPERSPLTASALAASSLSRRALHRRTVSTDSAASGAETPLGEDGQPLPKQPASRRFWRRFNRDYGEWETYWDEVGVEQEELPDQPETAGVVGRALQSLEGLMRDTYYSTSILVALFLMRHGWLRVEPDAHADPHDESARQHAGHRHARNASSSSATSSLHLDSLWPAGGHDGTAAVLRRRSGTADGAAAAGELDAVAAQQGLSLVAQEVFSRMVSGSRKVAKAPVRAVAAAGSGLAAAGTSVRQASMTGARAVSSVLRPRSAGSDQGRAGEGSGSGSGRQREVQVQAAPVGLATGALPPLPPHQRARLSHRKTMSLDTGAAAAAQEAAAAALLQQLQEGGVGPAHVSPTKELQRRGSNLAEMAAMQSMQRTEHRVRAPSRLGCFTLCGRRPAVKDE</sequence>
<dbReference type="EMBL" id="JADXDR010000053">
    <property type="protein sequence ID" value="KAI7842286.1"/>
    <property type="molecule type" value="Genomic_DNA"/>
</dbReference>
<protein>
    <submittedName>
        <fullName evidence="2">Uncharacterized protein</fullName>
    </submittedName>
</protein>
<reference evidence="2" key="1">
    <citation type="submission" date="2020-11" db="EMBL/GenBank/DDBJ databases">
        <title>Chlorella ohadii genome sequencing and assembly.</title>
        <authorList>
            <person name="Murik O."/>
            <person name="Treves H."/>
            <person name="Kedem I."/>
            <person name="Shotland Y."/>
            <person name="Kaplan A."/>
        </authorList>
    </citation>
    <scope>NUCLEOTIDE SEQUENCE</scope>
    <source>
        <strain evidence="2">1</strain>
    </source>
</reference>
<feature type="region of interest" description="Disordered" evidence="1">
    <location>
        <begin position="503"/>
        <end position="536"/>
    </location>
</feature>
<organism evidence="2 3">
    <name type="scientific">Chlorella ohadii</name>
    <dbReference type="NCBI Taxonomy" id="2649997"/>
    <lineage>
        <taxon>Eukaryota</taxon>
        <taxon>Viridiplantae</taxon>
        <taxon>Chlorophyta</taxon>
        <taxon>core chlorophytes</taxon>
        <taxon>Trebouxiophyceae</taxon>
        <taxon>Chlorellales</taxon>
        <taxon>Chlorellaceae</taxon>
        <taxon>Chlorella clade</taxon>
        <taxon>Chlorella</taxon>
    </lineage>
</organism>
<evidence type="ECO:0000256" key="1">
    <source>
        <dbReference type="SAM" id="MobiDB-lite"/>
    </source>
</evidence>
<name>A0AAD5H388_9CHLO</name>
<feature type="compositionally biased region" description="Low complexity" evidence="1">
    <location>
        <begin position="521"/>
        <end position="536"/>
    </location>
</feature>
<dbReference type="AlphaFoldDB" id="A0AAD5H388"/>